<feature type="compositionally biased region" description="Acidic residues" evidence="1">
    <location>
        <begin position="214"/>
        <end position="231"/>
    </location>
</feature>
<gene>
    <name evidence="3" type="ORF">CONPUDRAFT_138211</name>
</gene>
<dbReference type="KEGG" id="cput:CONPUDRAFT_138211"/>
<comment type="caution">
    <text evidence="3">The sequence shown here is derived from an EMBL/GenBank/DDBJ whole genome shotgun (WGS) entry which is preliminary data.</text>
</comment>
<dbReference type="OrthoDB" id="2507743at2759"/>
<keyword evidence="2" id="KW-0812">Transmembrane</keyword>
<feature type="compositionally biased region" description="Low complexity" evidence="1">
    <location>
        <begin position="295"/>
        <end position="313"/>
    </location>
</feature>
<feature type="compositionally biased region" description="Polar residues" evidence="1">
    <location>
        <begin position="314"/>
        <end position="325"/>
    </location>
</feature>
<dbReference type="Proteomes" id="UP000053558">
    <property type="component" value="Unassembled WGS sequence"/>
</dbReference>
<feature type="region of interest" description="Disordered" evidence="1">
    <location>
        <begin position="1"/>
        <end position="21"/>
    </location>
</feature>
<accession>A0A5M3MJ39</accession>
<feature type="region of interest" description="Disordered" evidence="1">
    <location>
        <begin position="60"/>
        <end position="183"/>
    </location>
</feature>
<keyword evidence="2" id="KW-1133">Transmembrane helix</keyword>
<feature type="compositionally biased region" description="Polar residues" evidence="1">
    <location>
        <begin position="278"/>
        <end position="289"/>
    </location>
</feature>
<sequence>MEDSQQDVAQEPALDELPPVKRRRTLAGTIVSTAVSAVLIGTAVGLTAYRLWRDRGQEFAIEASPGEDPEEPRESHEDSSDMGPPPPYHAEDYHRSRVAPPSPKPHRRAQAPHHSSAFKRPTNTQRRRVAAAGRHHQASASSQSSYLSVPTRPEFDFRSQPLSREGDADVEMDVEGDGGAEEEVQLDRLGAQMEALLNAGRAALRSEVVVASEDPQDAVDDGGGDWVEDELPAAGPSNLRRPRSGSLRRPRASSGTAIGGSLRRQHRPQELRPPPAYSTFNQNHSTPTLGGSVAGPSSSYGTPSPTSSPRSRTFAGSQPGSSVNEFSGLHAPFTTPPRRTAAAGRSNDAESWASPELRASMELARARYRR</sequence>
<feature type="compositionally biased region" description="Basic residues" evidence="1">
    <location>
        <begin position="125"/>
        <end position="137"/>
    </location>
</feature>
<feature type="transmembrane region" description="Helical" evidence="2">
    <location>
        <begin position="26"/>
        <end position="49"/>
    </location>
</feature>
<feature type="region of interest" description="Disordered" evidence="1">
    <location>
        <begin position="209"/>
        <end position="370"/>
    </location>
</feature>
<dbReference type="AlphaFoldDB" id="A0A5M3MJ39"/>
<organism evidence="3 4">
    <name type="scientific">Coniophora puteana (strain RWD-64-598)</name>
    <name type="common">Brown rot fungus</name>
    <dbReference type="NCBI Taxonomy" id="741705"/>
    <lineage>
        <taxon>Eukaryota</taxon>
        <taxon>Fungi</taxon>
        <taxon>Dikarya</taxon>
        <taxon>Basidiomycota</taxon>
        <taxon>Agaricomycotina</taxon>
        <taxon>Agaricomycetes</taxon>
        <taxon>Agaricomycetidae</taxon>
        <taxon>Boletales</taxon>
        <taxon>Coniophorineae</taxon>
        <taxon>Coniophoraceae</taxon>
        <taxon>Coniophora</taxon>
    </lineage>
</organism>
<protein>
    <submittedName>
        <fullName evidence="3">Uncharacterized protein</fullName>
    </submittedName>
</protein>
<dbReference type="GeneID" id="19201157"/>
<evidence type="ECO:0000256" key="1">
    <source>
        <dbReference type="SAM" id="MobiDB-lite"/>
    </source>
</evidence>
<name>A0A5M3MJ39_CONPW</name>
<evidence type="ECO:0000313" key="3">
    <source>
        <dbReference type="EMBL" id="EIW78940.1"/>
    </source>
</evidence>
<feature type="compositionally biased region" description="Acidic residues" evidence="1">
    <location>
        <begin position="168"/>
        <end position="183"/>
    </location>
</feature>
<dbReference type="OMA" id="QMDWIGD"/>
<proteinExistence type="predicted"/>
<evidence type="ECO:0000256" key="2">
    <source>
        <dbReference type="SAM" id="Phobius"/>
    </source>
</evidence>
<feature type="compositionally biased region" description="Basic residues" evidence="1">
    <location>
        <begin position="240"/>
        <end position="251"/>
    </location>
</feature>
<reference evidence="4" key="1">
    <citation type="journal article" date="2012" name="Science">
        <title>The Paleozoic origin of enzymatic lignin decomposition reconstructed from 31 fungal genomes.</title>
        <authorList>
            <person name="Floudas D."/>
            <person name="Binder M."/>
            <person name="Riley R."/>
            <person name="Barry K."/>
            <person name="Blanchette R.A."/>
            <person name="Henrissat B."/>
            <person name="Martinez A.T."/>
            <person name="Otillar R."/>
            <person name="Spatafora J.W."/>
            <person name="Yadav J.S."/>
            <person name="Aerts A."/>
            <person name="Benoit I."/>
            <person name="Boyd A."/>
            <person name="Carlson A."/>
            <person name="Copeland A."/>
            <person name="Coutinho P.M."/>
            <person name="de Vries R.P."/>
            <person name="Ferreira P."/>
            <person name="Findley K."/>
            <person name="Foster B."/>
            <person name="Gaskell J."/>
            <person name="Glotzer D."/>
            <person name="Gorecki P."/>
            <person name="Heitman J."/>
            <person name="Hesse C."/>
            <person name="Hori C."/>
            <person name="Igarashi K."/>
            <person name="Jurgens J.A."/>
            <person name="Kallen N."/>
            <person name="Kersten P."/>
            <person name="Kohler A."/>
            <person name="Kuees U."/>
            <person name="Kumar T.K.A."/>
            <person name="Kuo A."/>
            <person name="LaButti K."/>
            <person name="Larrondo L.F."/>
            <person name="Lindquist E."/>
            <person name="Ling A."/>
            <person name="Lombard V."/>
            <person name="Lucas S."/>
            <person name="Lundell T."/>
            <person name="Martin R."/>
            <person name="McLaughlin D.J."/>
            <person name="Morgenstern I."/>
            <person name="Morin E."/>
            <person name="Murat C."/>
            <person name="Nagy L.G."/>
            <person name="Nolan M."/>
            <person name="Ohm R.A."/>
            <person name="Patyshakuliyeva A."/>
            <person name="Rokas A."/>
            <person name="Ruiz-Duenas F.J."/>
            <person name="Sabat G."/>
            <person name="Salamov A."/>
            <person name="Samejima M."/>
            <person name="Schmutz J."/>
            <person name="Slot J.C."/>
            <person name="St John F."/>
            <person name="Stenlid J."/>
            <person name="Sun H."/>
            <person name="Sun S."/>
            <person name="Syed K."/>
            <person name="Tsang A."/>
            <person name="Wiebenga A."/>
            <person name="Young D."/>
            <person name="Pisabarro A."/>
            <person name="Eastwood D.C."/>
            <person name="Martin F."/>
            <person name="Cullen D."/>
            <person name="Grigoriev I.V."/>
            <person name="Hibbett D.S."/>
        </authorList>
    </citation>
    <scope>NUCLEOTIDE SEQUENCE [LARGE SCALE GENOMIC DNA]</scope>
    <source>
        <strain evidence="4">RWD-64-598 SS2</strain>
    </source>
</reference>
<keyword evidence="4" id="KW-1185">Reference proteome</keyword>
<dbReference type="EMBL" id="JH711581">
    <property type="protein sequence ID" value="EIW78940.1"/>
    <property type="molecule type" value="Genomic_DNA"/>
</dbReference>
<evidence type="ECO:0000313" key="4">
    <source>
        <dbReference type="Proteomes" id="UP000053558"/>
    </source>
</evidence>
<dbReference type="RefSeq" id="XP_007770690.1">
    <property type="nucleotide sequence ID" value="XM_007772500.1"/>
</dbReference>
<keyword evidence="2" id="KW-0472">Membrane</keyword>